<reference evidence="15" key="1">
    <citation type="submission" date="2017-01" db="EMBL/GenBank/DDBJ databases">
        <authorList>
            <person name="Varghese N."/>
            <person name="Submissions S."/>
        </authorList>
    </citation>
    <scope>NUCLEOTIDE SEQUENCE [LARGE SCALE GENOMIC DNA]</scope>
    <source>
        <strain evidence="15">DSM 23127</strain>
    </source>
</reference>
<dbReference type="FunFam" id="3.40.1160.10:FF:000001">
    <property type="entry name" value="Uridylate kinase"/>
    <property type="match status" value="1"/>
</dbReference>
<sequence>MKTARYDRIVLKLSGEALSGEDGFGIEPKIIKSVAQQIKDVAELGVEVAVVVGGGNIWRGKVGSQMGMDRANADYMGMLATVMNSLALQDSLENIGIPTRVQTSIEMRQVAEPYIRRKAIRHLEKKRVVIFAAGTGNPYFSTDTTAALRAAEVEADVILMAKNNVDGVYTSDPTLNADARKYDRLSYMDVLNEGLGVMDSTASSLCMDNDIDLLVFSIMEEGNIKKAVLGEDIGTLVRGK</sequence>
<dbReference type="PANTHER" id="PTHR42833">
    <property type="entry name" value="URIDYLATE KINASE"/>
    <property type="match status" value="1"/>
</dbReference>
<feature type="region of interest" description="Involved in allosteric activation by GTP" evidence="12">
    <location>
        <begin position="20"/>
        <end position="25"/>
    </location>
</feature>
<comment type="subcellular location">
    <subcellularLocation>
        <location evidence="1 12">Cytoplasm</location>
    </subcellularLocation>
</comment>
<evidence type="ECO:0000256" key="11">
    <source>
        <dbReference type="ARBA" id="ARBA00047767"/>
    </source>
</evidence>
<dbReference type="CDD" id="cd04254">
    <property type="entry name" value="AAK_UMPK-PyrH-Ec"/>
    <property type="match status" value="1"/>
</dbReference>
<evidence type="ECO:0000256" key="1">
    <source>
        <dbReference type="ARBA" id="ARBA00004496"/>
    </source>
</evidence>
<evidence type="ECO:0000256" key="7">
    <source>
        <dbReference type="ARBA" id="ARBA00022741"/>
    </source>
</evidence>
<protein>
    <recommendedName>
        <fullName evidence="12">Uridylate kinase</fullName>
        <shortName evidence="12">UK</shortName>
        <ecNumber evidence="12">2.7.4.22</ecNumber>
    </recommendedName>
    <alternativeName>
        <fullName evidence="12">Uridine monophosphate kinase</fullName>
        <shortName evidence="12">UMP kinase</shortName>
        <shortName evidence="12">UMPK</shortName>
    </alternativeName>
</protein>
<evidence type="ECO:0000256" key="12">
    <source>
        <dbReference type="HAMAP-Rule" id="MF_01220"/>
    </source>
</evidence>
<keyword evidence="9 12" id="KW-0067">ATP-binding</keyword>
<feature type="binding site" evidence="12">
    <location>
        <begin position="12"/>
        <end position="15"/>
    </location>
    <ligand>
        <name>ATP</name>
        <dbReference type="ChEBI" id="CHEBI:30616"/>
    </ligand>
</feature>
<comment type="subunit">
    <text evidence="12">Homohexamer.</text>
</comment>
<dbReference type="RefSeq" id="WP_076556639.1">
    <property type="nucleotide sequence ID" value="NZ_FTOC01000001.1"/>
</dbReference>
<dbReference type="InterPro" id="IPR015963">
    <property type="entry name" value="Uridylate_kinase_bac"/>
</dbReference>
<keyword evidence="8 12" id="KW-0418">Kinase</keyword>
<dbReference type="EMBL" id="FTOC01000001">
    <property type="protein sequence ID" value="SIS37547.1"/>
    <property type="molecule type" value="Genomic_DNA"/>
</dbReference>
<feature type="binding site" evidence="12">
    <location>
        <position position="172"/>
    </location>
    <ligand>
        <name>ATP</name>
        <dbReference type="ChEBI" id="CHEBI:30616"/>
    </ligand>
</feature>
<comment type="activity regulation">
    <text evidence="12">Allosterically activated by GTP. Inhibited by UTP.</text>
</comment>
<dbReference type="PANTHER" id="PTHR42833:SF4">
    <property type="entry name" value="URIDYLATE KINASE PUMPKIN, CHLOROPLASTIC"/>
    <property type="match status" value="1"/>
</dbReference>
<dbReference type="OrthoDB" id="9807458at2"/>
<proteinExistence type="inferred from homology"/>
<comment type="catalytic activity">
    <reaction evidence="11 12">
        <text>UMP + ATP = UDP + ADP</text>
        <dbReference type="Rhea" id="RHEA:24400"/>
        <dbReference type="ChEBI" id="CHEBI:30616"/>
        <dbReference type="ChEBI" id="CHEBI:57865"/>
        <dbReference type="ChEBI" id="CHEBI:58223"/>
        <dbReference type="ChEBI" id="CHEBI:456216"/>
        <dbReference type="EC" id="2.7.4.22"/>
    </reaction>
</comment>
<dbReference type="UniPathway" id="UPA00159">
    <property type="reaction ID" value="UER00275"/>
</dbReference>
<evidence type="ECO:0000256" key="4">
    <source>
        <dbReference type="ARBA" id="ARBA00022490"/>
    </source>
</evidence>
<evidence type="ECO:0000256" key="2">
    <source>
        <dbReference type="ARBA" id="ARBA00004791"/>
    </source>
</evidence>
<dbReference type="PIRSF" id="PIRSF005650">
    <property type="entry name" value="Uridylate_kin"/>
    <property type="match status" value="1"/>
</dbReference>
<organism evidence="14 15">
    <name type="scientific">Salimicrobium flavidum</name>
    <dbReference type="NCBI Taxonomy" id="570947"/>
    <lineage>
        <taxon>Bacteria</taxon>
        <taxon>Bacillati</taxon>
        <taxon>Bacillota</taxon>
        <taxon>Bacilli</taxon>
        <taxon>Bacillales</taxon>
        <taxon>Bacillaceae</taxon>
        <taxon>Salimicrobium</taxon>
    </lineage>
</organism>
<evidence type="ECO:0000313" key="14">
    <source>
        <dbReference type="EMBL" id="SIS37547.1"/>
    </source>
</evidence>
<feature type="binding site" evidence="12">
    <location>
        <position position="59"/>
    </location>
    <ligand>
        <name>ATP</name>
        <dbReference type="ChEBI" id="CHEBI:30616"/>
    </ligand>
</feature>
<gene>
    <name evidence="12" type="primary">pyrH</name>
    <name evidence="14" type="ORF">SAMN05421687_101378</name>
</gene>
<evidence type="ECO:0000256" key="5">
    <source>
        <dbReference type="ARBA" id="ARBA00022533"/>
    </source>
</evidence>
<evidence type="ECO:0000256" key="9">
    <source>
        <dbReference type="ARBA" id="ARBA00022840"/>
    </source>
</evidence>
<evidence type="ECO:0000256" key="3">
    <source>
        <dbReference type="ARBA" id="ARBA00007614"/>
    </source>
</evidence>
<dbReference type="HAMAP" id="MF_01220_B">
    <property type="entry name" value="PyrH_B"/>
    <property type="match status" value="1"/>
</dbReference>
<dbReference type="Gene3D" id="3.40.1160.10">
    <property type="entry name" value="Acetylglutamate kinase-like"/>
    <property type="match status" value="1"/>
</dbReference>
<keyword evidence="7 12" id="KW-0547">Nucleotide-binding</keyword>
<evidence type="ECO:0000256" key="8">
    <source>
        <dbReference type="ARBA" id="ARBA00022777"/>
    </source>
</evidence>
<evidence type="ECO:0000256" key="10">
    <source>
        <dbReference type="ARBA" id="ARBA00022975"/>
    </source>
</evidence>
<keyword evidence="6 12" id="KW-0808">Transferase</keyword>
<dbReference type="STRING" id="570947.SAMN05421687_101378"/>
<feature type="binding site" evidence="12">
    <location>
        <position position="169"/>
    </location>
    <ligand>
        <name>ATP</name>
        <dbReference type="ChEBI" id="CHEBI:30616"/>
    </ligand>
</feature>
<dbReference type="InterPro" id="IPR001048">
    <property type="entry name" value="Asp/Glu/Uridylate_kinase"/>
</dbReference>
<name>A0A1N7IKE7_9BACI</name>
<keyword evidence="15" id="KW-1185">Reference proteome</keyword>
<dbReference type="GO" id="GO:0033862">
    <property type="term" value="F:UMP kinase activity"/>
    <property type="evidence" value="ECO:0007669"/>
    <property type="project" value="UniProtKB-EC"/>
</dbReference>
<evidence type="ECO:0000313" key="15">
    <source>
        <dbReference type="Proteomes" id="UP000187608"/>
    </source>
</evidence>
<comment type="similarity">
    <text evidence="3 12">Belongs to the UMP kinase family.</text>
</comment>
<feature type="binding site" evidence="12">
    <location>
        <position position="74"/>
    </location>
    <ligand>
        <name>UMP</name>
        <dbReference type="ChEBI" id="CHEBI:57865"/>
    </ligand>
</feature>
<dbReference type="GO" id="GO:0044210">
    <property type="term" value="P:'de novo' CTP biosynthetic process"/>
    <property type="evidence" value="ECO:0007669"/>
    <property type="project" value="UniProtKB-UniRule"/>
</dbReference>
<feature type="binding site" evidence="12">
    <location>
        <position position="163"/>
    </location>
    <ligand>
        <name>ATP</name>
        <dbReference type="ChEBI" id="CHEBI:30616"/>
    </ligand>
</feature>
<evidence type="ECO:0000259" key="13">
    <source>
        <dbReference type="Pfam" id="PF00696"/>
    </source>
</evidence>
<dbReference type="Pfam" id="PF00696">
    <property type="entry name" value="AA_kinase"/>
    <property type="match status" value="1"/>
</dbReference>
<comment type="function">
    <text evidence="12">Catalyzes the reversible phosphorylation of UMP to UDP.</text>
</comment>
<accession>A0A1N7IKE7</accession>
<dbReference type="SUPFAM" id="SSF53633">
    <property type="entry name" value="Carbamate kinase-like"/>
    <property type="match status" value="1"/>
</dbReference>
<dbReference type="EC" id="2.7.4.22" evidence="12"/>
<feature type="domain" description="Aspartate/glutamate/uridylate kinase" evidence="13">
    <location>
        <begin position="8"/>
        <end position="217"/>
    </location>
</feature>
<keyword evidence="5 12" id="KW-0021">Allosteric enzyme</keyword>
<dbReference type="Proteomes" id="UP000187608">
    <property type="component" value="Unassembled WGS sequence"/>
</dbReference>
<feature type="binding site" evidence="12">
    <location>
        <begin position="135"/>
        <end position="142"/>
    </location>
    <ligand>
        <name>UMP</name>
        <dbReference type="ChEBI" id="CHEBI:57865"/>
    </ligand>
</feature>
<feature type="binding site" evidence="12">
    <location>
        <position position="54"/>
    </location>
    <ligand>
        <name>UMP</name>
        <dbReference type="ChEBI" id="CHEBI:57865"/>
    </ligand>
</feature>
<dbReference type="NCBIfam" id="TIGR02075">
    <property type="entry name" value="pyrH_bact"/>
    <property type="match status" value="1"/>
</dbReference>
<dbReference type="GO" id="GO:0005737">
    <property type="term" value="C:cytoplasm"/>
    <property type="evidence" value="ECO:0007669"/>
    <property type="project" value="UniProtKB-SubCell"/>
</dbReference>
<comment type="pathway">
    <text evidence="2 12">Pyrimidine metabolism; CTP biosynthesis via de novo pathway; UDP from UMP (UMPK route): step 1/1.</text>
</comment>
<dbReference type="GO" id="GO:0006225">
    <property type="term" value="P:UDP biosynthetic process"/>
    <property type="evidence" value="ECO:0007669"/>
    <property type="project" value="TreeGrafter"/>
</dbReference>
<keyword evidence="10 12" id="KW-0665">Pyrimidine biosynthesis</keyword>
<keyword evidence="4 12" id="KW-0963">Cytoplasm</keyword>
<feature type="binding site" evidence="12">
    <location>
        <position position="55"/>
    </location>
    <ligand>
        <name>ATP</name>
        <dbReference type="ChEBI" id="CHEBI:30616"/>
    </ligand>
</feature>
<evidence type="ECO:0000256" key="6">
    <source>
        <dbReference type="ARBA" id="ARBA00022679"/>
    </source>
</evidence>
<dbReference type="InterPro" id="IPR036393">
    <property type="entry name" value="AceGlu_kinase-like_sf"/>
</dbReference>
<dbReference type="AlphaFoldDB" id="A0A1N7IKE7"/>
<comment type="caution">
    <text evidence="12">Lacks conserved residue(s) required for the propagation of feature annotation.</text>
</comment>
<dbReference type="GO" id="GO:0005524">
    <property type="term" value="F:ATP binding"/>
    <property type="evidence" value="ECO:0007669"/>
    <property type="project" value="UniProtKB-KW"/>
</dbReference>
<dbReference type="InterPro" id="IPR011817">
    <property type="entry name" value="Uridylate_kinase"/>
</dbReference>